<keyword evidence="3" id="KW-1185">Reference proteome</keyword>
<dbReference type="KEGG" id="fcj:RN605_11870"/>
<reference evidence="1 3" key="1">
    <citation type="submission" date="2023-09" db="EMBL/GenBank/DDBJ databases">
        <title>Flavobacterium sp. a novel bacteria isolate from Pepper rhizosphere.</title>
        <authorList>
            <person name="Peng Y."/>
            <person name="Lee J."/>
        </authorList>
    </citation>
    <scope>NUCLEOTIDE SEQUENCE</scope>
    <source>
        <strain evidence="1">PMR2A8</strain>
        <strain evidence="2 3">PMTSA4</strain>
    </source>
</reference>
<proteinExistence type="predicted"/>
<dbReference type="EMBL" id="CP134878">
    <property type="protein sequence ID" value="WNM19983.1"/>
    <property type="molecule type" value="Genomic_DNA"/>
</dbReference>
<evidence type="ECO:0000313" key="2">
    <source>
        <dbReference type="EMBL" id="WNM21372.1"/>
    </source>
</evidence>
<dbReference type="EMBL" id="CP134890">
    <property type="protein sequence ID" value="WNM21372.1"/>
    <property type="molecule type" value="Genomic_DNA"/>
</dbReference>
<name>A0AA96EWM6_9FLAO</name>
<dbReference type="Gene3D" id="3.40.50.1240">
    <property type="entry name" value="Phosphoglycerate mutase-like"/>
    <property type="match status" value="1"/>
</dbReference>
<dbReference type="CDD" id="cd07067">
    <property type="entry name" value="HP_PGM_like"/>
    <property type="match status" value="1"/>
</dbReference>
<evidence type="ECO:0000313" key="3">
    <source>
        <dbReference type="Proteomes" id="UP001304515"/>
    </source>
</evidence>
<dbReference type="GO" id="GO:0016853">
    <property type="term" value="F:isomerase activity"/>
    <property type="evidence" value="ECO:0007669"/>
    <property type="project" value="UniProtKB-KW"/>
</dbReference>
<accession>A0AA96J435</accession>
<keyword evidence="1" id="KW-0413">Isomerase</keyword>
<dbReference type="EC" id="5.4.-.-" evidence="1"/>
<dbReference type="AlphaFoldDB" id="A0AA96EWM6"/>
<dbReference type="Pfam" id="PF00300">
    <property type="entry name" value="His_Phos_1"/>
    <property type="match status" value="1"/>
</dbReference>
<accession>A0AA96EWM6</accession>
<evidence type="ECO:0000313" key="1">
    <source>
        <dbReference type="EMBL" id="WNM19983.1"/>
    </source>
</evidence>
<dbReference type="Proteomes" id="UP001304515">
    <property type="component" value="Chromosome"/>
</dbReference>
<sequence length="165" mass="18758">MKKNIFLIIFALSTCLNVFSQDEITKIIVARHAEKENDGTKNPSLSEAGKIRAEKLKDLFVDVKIDKLFSTNYKRTIETLQPIAASKKLDIVNYNPNDLSFAKDLISTEKGKTVLVVGHSNTCPKLVNSLIDESKYQNLDENDYGKIWIITFKNDKKIDCILLNY</sequence>
<dbReference type="InterPro" id="IPR013078">
    <property type="entry name" value="His_Pase_superF_clade-1"/>
</dbReference>
<protein>
    <submittedName>
        <fullName evidence="1">Phosphoglycerate mutase family protein</fullName>
        <ecNumber evidence="1">5.4.-.-</ecNumber>
    </submittedName>
</protein>
<gene>
    <name evidence="2" type="ORF">RN605_11870</name>
    <name evidence="1" type="ORF">RN608_04700</name>
</gene>
<dbReference type="RefSeq" id="WP_313325060.1">
    <property type="nucleotide sequence ID" value="NZ_CP134878.1"/>
</dbReference>
<dbReference type="InterPro" id="IPR029033">
    <property type="entry name" value="His_PPase_superfam"/>
</dbReference>
<dbReference type="SUPFAM" id="SSF53254">
    <property type="entry name" value="Phosphoglycerate mutase-like"/>
    <property type="match status" value="1"/>
</dbReference>
<organism evidence="1">
    <name type="scientific">Flavobacterium capsici</name>
    <dbReference type="NCBI Taxonomy" id="3075618"/>
    <lineage>
        <taxon>Bacteria</taxon>
        <taxon>Pseudomonadati</taxon>
        <taxon>Bacteroidota</taxon>
        <taxon>Flavobacteriia</taxon>
        <taxon>Flavobacteriales</taxon>
        <taxon>Flavobacteriaceae</taxon>
        <taxon>Flavobacterium</taxon>
    </lineage>
</organism>